<feature type="coiled-coil region" evidence="1">
    <location>
        <begin position="93"/>
        <end position="124"/>
    </location>
</feature>
<dbReference type="InterPro" id="IPR043502">
    <property type="entry name" value="DNA/RNA_pol_sf"/>
</dbReference>
<name>A0A397CIJ4_APHAT</name>
<organism evidence="2 3">
    <name type="scientific">Aphanomyces astaci</name>
    <name type="common">Crayfish plague agent</name>
    <dbReference type="NCBI Taxonomy" id="112090"/>
    <lineage>
        <taxon>Eukaryota</taxon>
        <taxon>Sar</taxon>
        <taxon>Stramenopiles</taxon>
        <taxon>Oomycota</taxon>
        <taxon>Saprolegniomycetes</taxon>
        <taxon>Saprolegniales</taxon>
        <taxon>Verrucalvaceae</taxon>
        <taxon>Aphanomyces</taxon>
    </lineage>
</organism>
<dbReference type="Proteomes" id="UP000265716">
    <property type="component" value="Unassembled WGS sequence"/>
</dbReference>
<accession>A0A397CIJ4</accession>
<dbReference type="VEuPathDB" id="FungiDB:H257_10660"/>
<keyword evidence="1" id="KW-0175">Coiled coil</keyword>
<dbReference type="SUPFAM" id="SSF56672">
    <property type="entry name" value="DNA/RNA polymerases"/>
    <property type="match status" value="1"/>
</dbReference>
<evidence type="ECO:0008006" key="4">
    <source>
        <dbReference type="Google" id="ProtNLM"/>
    </source>
</evidence>
<dbReference type="VEuPathDB" id="FungiDB:H257_10298"/>
<gene>
    <name evidence="2" type="ORF">DYB38_010525</name>
</gene>
<protein>
    <recommendedName>
        <fullName evidence="4">Peptidase A2 domain-containing protein</fullName>
    </recommendedName>
</protein>
<proteinExistence type="predicted"/>
<evidence type="ECO:0000313" key="2">
    <source>
        <dbReference type="EMBL" id="RHY47204.1"/>
    </source>
</evidence>
<reference evidence="2 3" key="1">
    <citation type="submission" date="2018-08" db="EMBL/GenBank/DDBJ databases">
        <title>Aphanomyces genome sequencing and annotation.</title>
        <authorList>
            <person name="Minardi D."/>
            <person name="Oidtmann B."/>
            <person name="Van Der Giezen M."/>
            <person name="Studholme D.J."/>
        </authorList>
    </citation>
    <scope>NUCLEOTIDE SEQUENCE [LARGE SCALE GENOMIC DNA]</scope>
    <source>
        <strain evidence="2 3">SA</strain>
    </source>
</reference>
<evidence type="ECO:0000256" key="1">
    <source>
        <dbReference type="SAM" id="Coils"/>
    </source>
</evidence>
<dbReference type="AlphaFoldDB" id="A0A397CIJ4"/>
<dbReference type="VEuPathDB" id="FungiDB:H257_18821"/>
<dbReference type="Gene3D" id="3.10.10.10">
    <property type="entry name" value="HIV Type 1 Reverse Transcriptase, subunit A, domain 1"/>
    <property type="match status" value="1"/>
</dbReference>
<feature type="non-terminal residue" evidence="2">
    <location>
        <position position="646"/>
    </location>
</feature>
<sequence length="646" mass="72110">MDQDEPLPLTPRGRTGMVLHRTRSQEDVYAQPMDIPVAAYPPDMAVRHLGQQVRQAVDAQGARIGSVQQAVGAQTQHTYEQLLVLHQQQQVQAREQMEMNQRLMDELVDQRDRLKILMDQLSAQRATAEHHAKDFGPQLWRPSSSPTRWKKCAGVPVPDGMLSPLLRPKYRRQRQHSESNLFTDSKKSRRLLHSTGIALANARRPGGQQIMLMPLSGCIDPLSVERIAYWEIGKASHELTEDDWRTYFLGARECNPVDMTKLCQNMSKLKMDGSIQSAESRVSKLVSDFEAILVRLSMEGFAESEPKLTVDFLMAAITPPVVQKRVKELMKLNENRSFKKDARAFKTWLSEYMRRYGEFEPLVQAVPAPPKTVDPPKGDPKPRKQKVVAVINVDKVPLTNFIPANGKSVCFKCLNLDHGVFQCTMCAPGEAQLLMNRAKVVWAEARTNAKPVAVVTKVVQPNEDSAVMCAARVVCTASQAVALDASFDSGADQSVMPPSTLRMLQDAGHDLAEEEEALVPMELATCFPDMTPVDPKVEQAKVQLVLDTRVADAVAAGCGPEFAAVLSQLLTKYVDVSRLTLGRDPPVSMPPLKVHLAKEAKPVRCKARRYSLPQREFMQKHVEELETAGFIYRNPTSRWACAPLIV</sequence>
<evidence type="ECO:0000313" key="3">
    <source>
        <dbReference type="Proteomes" id="UP000265716"/>
    </source>
</evidence>
<dbReference type="EMBL" id="QUTC01007575">
    <property type="protein sequence ID" value="RHY47204.1"/>
    <property type="molecule type" value="Genomic_DNA"/>
</dbReference>
<comment type="caution">
    <text evidence="2">The sequence shown here is derived from an EMBL/GenBank/DDBJ whole genome shotgun (WGS) entry which is preliminary data.</text>
</comment>